<dbReference type="EMBL" id="JBIAUT010000001">
    <property type="protein sequence ID" value="MFF4214800.1"/>
    <property type="molecule type" value="Genomic_DNA"/>
</dbReference>
<feature type="compositionally biased region" description="Low complexity" evidence="1">
    <location>
        <begin position="43"/>
        <end position="57"/>
    </location>
</feature>
<feature type="chain" id="PRO_5045262398" evidence="2">
    <location>
        <begin position="27"/>
        <end position="409"/>
    </location>
</feature>
<feature type="region of interest" description="Disordered" evidence="1">
    <location>
        <begin position="259"/>
        <end position="278"/>
    </location>
</feature>
<dbReference type="Pfam" id="PF00144">
    <property type="entry name" value="Beta-lactamase"/>
    <property type="match status" value="1"/>
</dbReference>
<dbReference type="RefSeq" id="WP_388622882.1">
    <property type="nucleotide sequence ID" value="NZ_JBIAUT010000001.1"/>
</dbReference>
<comment type="caution">
    <text evidence="4">The sequence shown here is derived from an EMBL/GenBank/DDBJ whole genome shotgun (WGS) entry which is preliminary data.</text>
</comment>
<evidence type="ECO:0000259" key="3">
    <source>
        <dbReference type="Pfam" id="PF00144"/>
    </source>
</evidence>
<dbReference type="GO" id="GO:0016787">
    <property type="term" value="F:hydrolase activity"/>
    <property type="evidence" value="ECO:0007669"/>
    <property type="project" value="UniProtKB-KW"/>
</dbReference>
<evidence type="ECO:0000313" key="5">
    <source>
        <dbReference type="Proteomes" id="UP001602123"/>
    </source>
</evidence>
<feature type="signal peptide" evidence="2">
    <location>
        <begin position="1"/>
        <end position="26"/>
    </location>
</feature>
<dbReference type="PANTHER" id="PTHR46825">
    <property type="entry name" value="D-ALANYL-D-ALANINE-CARBOXYPEPTIDASE/ENDOPEPTIDASE AMPH"/>
    <property type="match status" value="1"/>
</dbReference>
<feature type="region of interest" description="Disordered" evidence="1">
    <location>
        <begin position="43"/>
        <end position="62"/>
    </location>
</feature>
<reference evidence="4 5" key="1">
    <citation type="submission" date="2024-10" db="EMBL/GenBank/DDBJ databases">
        <title>The Natural Products Discovery Center: Release of the First 8490 Sequenced Strains for Exploring Actinobacteria Biosynthetic Diversity.</title>
        <authorList>
            <person name="Kalkreuter E."/>
            <person name="Kautsar S.A."/>
            <person name="Yang D."/>
            <person name="Bader C.D."/>
            <person name="Teijaro C.N."/>
            <person name="Fluegel L."/>
            <person name="Davis C.M."/>
            <person name="Simpson J.R."/>
            <person name="Lauterbach L."/>
            <person name="Steele A.D."/>
            <person name="Gui C."/>
            <person name="Meng S."/>
            <person name="Li G."/>
            <person name="Viehrig K."/>
            <person name="Ye F."/>
            <person name="Su P."/>
            <person name="Kiefer A.F."/>
            <person name="Nichols A."/>
            <person name="Cepeda A.J."/>
            <person name="Yan W."/>
            <person name="Fan B."/>
            <person name="Jiang Y."/>
            <person name="Adhikari A."/>
            <person name="Zheng C.-J."/>
            <person name="Schuster L."/>
            <person name="Cowan T.M."/>
            <person name="Smanski M.J."/>
            <person name="Chevrette M.G."/>
            <person name="De Carvalho L.P.S."/>
            <person name="Shen B."/>
        </authorList>
    </citation>
    <scope>NUCLEOTIDE SEQUENCE [LARGE SCALE GENOMIC DNA]</scope>
    <source>
        <strain evidence="4 5">NPDC001650</strain>
    </source>
</reference>
<dbReference type="SUPFAM" id="SSF56601">
    <property type="entry name" value="beta-lactamase/transpeptidase-like"/>
    <property type="match status" value="1"/>
</dbReference>
<organism evidence="4 5">
    <name type="scientific">Streptomyces nondiastaticus</name>
    <dbReference type="NCBI Taxonomy" id="3154512"/>
    <lineage>
        <taxon>Bacteria</taxon>
        <taxon>Bacillati</taxon>
        <taxon>Actinomycetota</taxon>
        <taxon>Actinomycetes</taxon>
        <taxon>Kitasatosporales</taxon>
        <taxon>Streptomycetaceae</taxon>
        <taxon>Streptomyces</taxon>
    </lineage>
</organism>
<dbReference type="InterPro" id="IPR012338">
    <property type="entry name" value="Beta-lactam/transpept-like"/>
</dbReference>
<dbReference type="Gene3D" id="3.40.710.10">
    <property type="entry name" value="DD-peptidase/beta-lactamase superfamily"/>
    <property type="match status" value="1"/>
</dbReference>
<gene>
    <name evidence="4" type="ORF">ACFYZM_00760</name>
</gene>
<keyword evidence="2" id="KW-0732">Signal</keyword>
<name>A0ABW6TQC0_9ACTN</name>
<dbReference type="PANTHER" id="PTHR46825:SF7">
    <property type="entry name" value="D-ALANYL-D-ALANINE CARBOXYPEPTIDASE"/>
    <property type="match status" value="1"/>
</dbReference>
<protein>
    <submittedName>
        <fullName evidence="4">Serine hydrolase domain-containing protein</fullName>
        <ecNumber evidence="4">3.-.-.-</ecNumber>
    </submittedName>
</protein>
<dbReference type="InterPro" id="IPR050491">
    <property type="entry name" value="AmpC-like"/>
</dbReference>
<dbReference type="InterPro" id="IPR001466">
    <property type="entry name" value="Beta-lactam-related"/>
</dbReference>
<keyword evidence="5" id="KW-1185">Reference proteome</keyword>
<accession>A0ABW6TQC0</accession>
<sequence>MTKRSPRRGRAARAALAVLLTAAAMAGSVLTVPAPAGAAIPAGAAGEAGEAGPAAPGSGHERTRAAIDAAVKAGVPGVIALARGPHGTWRGTAGVADLDTKRPRLPEEHFRAGSIVKPFVSTVLLQLEAEHRLTLDDTVEKWLPGLVRGHGNDGRRITLRQLLNHTSGLYDYTGDPGIVRNLTTTAFLEHRYDSWTPEQIVRTATAHAPDFPPGTRYSYSPTGYVLAALVMEKATGRSYEEEVERRIIVPLGLHSTSLPRHRRTLPAPAGRGYSRFSDEPDRRLHDVTDLDPSLIRGTGDLITSPGDLDRFLTALLRGRLLPPAQQRELKTTVPDGEEPGVEYGLGLFHFTLCGTELWGHTGFFIGTQSVAYVSADTRRSLVYNFSTDTLGDTSAAGDVIKAEFCPATK</sequence>
<dbReference type="Proteomes" id="UP001602123">
    <property type="component" value="Unassembled WGS sequence"/>
</dbReference>
<feature type="domain" description="Beta-lactamase-related" evidence="3">
    <location>
        <begin position="65"/>
        <end position="390"/>
    </location>
</feature>
<dbReference type="EC" id="3.-.-.-" evidence="4"/>
<evidence type="ECO:0000256" key="2">
    <source>
        <dbReference type="SAM" id="SignalP"/>
    </source>
</evidence>
<evidence type="ECO:0000313" key="4">
    <source>
        <dbReference type="EMBL" id="MFF4214800.1"/>
    </source>
</evidence>
<evidence type="ECO:0000256" key="1">
    <source>
        <dbReference type="SAM" id="MobiDB-lite"/>
    </source>
</evidence>
<proteinExistence type="predicted"/>
<keyword evidence="4" id="KW-0378">Hydrolase</keyword>